<comment type="cofactor">
    <cofactor evidence="1 6">
        <name>heme</name>
        <dbReference type="ChEBI" id="CHEBI:30413"/>
    </cofactor>
</comment>
<dbReference type="InterPro" id="IPR002401">
    <property type="entry name" value="Cyt_P450_E_grp-I"/>
</dbReference>
<dbReference type="CDD" id="cd11064">
    <property type="entry name" value="CYP86A"/>
    <property type="match status" value="1"/>
</dbReference>
<dbReference type="GO" id="GO:0005506">
    <property type="term" value="F:iron ion binding"/>
    <property type="evidence" value="ECO:0007669"/>
    <property type="project" value="InterPro"/>
</dbReference>
<comment type="caution">
    <text evidence="8">The sequence shown here is derived from an EMBL/GenBank/DDBJ whole genome shotgun (WGS) entry which is preliminary data.</text>
</comment>
<gene>
    <name evidence="8" type="ORF">POM88_045510</name>
</gene>
<evidence type="ECO:0000256" key="6">
    <source>
        <dbReference type="PIRSR" id="PIRSR602401-1"/>
    </source>
</evidence>
<dbReference type="GO" id="GO:0016705">
    <property type="term" value="F:oxidoreductase activity, acting on paired donors, with incorporation or reduction of molecular oxygen"/>
    <property type="evidence" value="ECO:0007669"/>
    <property type="project" value="InterPro"/>
</dbReference>
<keyword evidence="7" id="KW-0812">Transmembrane</keyword>
<keyword evidence="3 6" id="KW-0479">Metal-binding</keyword>
<dbReference type="EMBL" id="JAUIZM010000010">
    <property type="protein sequence ID" value="KAK1361036.1"/>
    <property type="molecule type" value="Genomic_DNA"/>
</dbReference>
<proteinExistence type="inferred from homology"/>
<dbReference type="GO" id="GO:0004497">
    <property type="term" value="F:monooxygenase activity"/>
    <property type="evidence" value="ECO:0007669"/>
    <property type="project" value="InterPro"/>
</dbReference>
<keyword evidence="7" id="KW-1133">Transmembrane helix</keyword>
<dbReference type="GO" id="GO:0020037">
    <property type="term" value="F:heme binding"/>
    <property type="evidence" value="ECO:0007669"/>
    <property type="project" value="InterPro"/>
</dbReference>
<evidence type="ECO:0000256" key="2">
    <source>
        <dbReference type="ARBA" id="ARBA00010617"/>
    </source>
</evidence>
<feature type="binding site" description="axial binding residue" evidence="6">
    <location>
        <position position="473"/>
    </location>
    <ligand>
        <name>heme</name>
        <dbReference type="ChEBI" id="CHEBI:30413"/>
    </ligand>
    <ligandPart>
        <name>Fe</name>
        <dbReference type="ChEBI" id="CHEBI:18248"/>
    </ligandPart>
</feature>
<dbReference type="PANTHER" id="PTHR24296">
    <property type="entry name" value="CYTOCHROME P450"/>
    <property type="match status" value="1"/>
</dbReference>
<dbReference type="Proteomes" id="UP001237642">
    <property type="component" value="Unassembled WGS sequence"/>
</dbReference>
<organism evidence="8 9">
    <name type="scientific">Heracleum sosnowskyi</name>
    <dbReference type="NCBI Taxonomy" id="360622"/>
    <lineage>
        <taxon>Eukaryota</taxon>
        <taxon>Viridiplantae</taxon>
        <taxon>Streptophyta</taxon>
        <taxon>Embryophyta</taxon>
        <taxon>Tracheophyta</taxon>
        <taxon>Spermatophyta</taxon>
        <taxon>Magnoliopsida</taxon>
        <taxon>eudicotyledons</taxon>
        <taxon>Gunneridae</taxon>
        <taxon>Pentapetalae</taxon>
        <taxon>asterids</taxon>
        <taxon>campanulids</taxon>
        <taxon>Apiales</taxon>
        <taxon>Apiaceae</taxon>
        <taxon>Apioideae</taxon>
        <taxon>apioid superclade</taxon>
        <taxon>Tordylieae</taxon>
        <taxon>Tordyliinae</taxon>
        <taxon>Heracleum</taxon>
    </lineage>
</organism>
<evidence type="ECO:0000256" key="1">
    <source>
        <dbReference type="ARBA" id="ARBA00001971"/>
    </source>
</evidence>
<comment type="similarity">
    <text evidence="2">Belongs to the cytochrome P450 family.</text>
</comment>
<name>A0AAD8M506_9APIA</name>
<evidence type="ECO:0000256" key="5">
    <source>
        <dbReference type="ARBA" id="ARBA00023004"/>
    </source>
</evidence>
<accession>A0AAD8M506</accession>
<dbReference type="Gene3D" id="1.10.630.10">
    <property type="entry name" value="Cytochrome P450"/>
    <property type="match status" value="1"/>
</dbReference>
<sequence length="527" mass="60167">MKSIVSAFVIIFIFLAMGFYESAVTLILASLGAVILVVTGLVGVIFASYVIQVYSKDNRPPVAGPIFYQLFNFNKLFDYLTYHAKNNITFRMITPTHSEIYTADPVNVEYILKTNFANYGKGSYNIGILYDLLGEGIFAVDGDKWRHQRKLASHEFSTRVLRDFSTIVFRKTAVKLVSHISKAATGKEVINLQDLFMKSTLDSIFKVGFGVDLDTLSGSDESSNRFMKAFDDSNNLVFWRYADLTWRIKRYFNIGFEACLRQNIVVIDNFVYDLIQRKREQMKIGKFDGGKEDILSRFLIESNADPENMTDKYLRDITLSFVIAGKDTSAGTLTWFFYMLCKHPLIQEKAAQEVRAATQTENNLCTDEFHEKLTEAVLDKMQYLHAALTETLRLYPAVPVDGKAAAEDDILPGGFKIKKGDGMNYMAYAMGRMTSIWGEDAEEFRPERWLDNGVFKPESPFIFTAFQAGPRICLGKEFAYRQMKILAAALLYFFKFRLTNENEEATYRVMLTLHMSKGLHLYAIPRQ</sequence>
<evidence type="ECO:0000313" key="8">
    <source>
        <dbReference type="EMBL" id="KAK1361036.1"/>
    </source>
</evidence>
<dbReference type="SUPFAM" id="SSF48264">
    <property type="entry name" value="Cytochrome P450"/>
    <property type="match status" value="1"/>
</dbReference>
<protein>
    <submittedName>
        <fullName evidence="8">MHD domain-containing protein</fullName>
    </submittedName>
</protein>
<dbReference type="PRINTS" id="PR00385">
    <property type="entry name" value="P450"/>
</dbReference>
<reference evidence="8" key="2">
    <citation type="submission" date="2023-05" db="EMBL/GenBank/DDBJ databases">
        <authorList>
            <person name="Schelkunov M.I."/>
        </authorList>
    </citation>
    <scope>NUCLEOTIDE SEQUENCE</scope>
    <source>
        <strain evidence="8">Hsosn_3</strain>
        <tissue evidence="8">Leaf</tissue>
    </source>
</reference>
<dbReference type="InterPro" id="IPR036396">
    <property type="entry name" value="Cyt_P450_sf"/>
</dbReference>
<dbReference type="AlphaFoldDB" id="A0AAD8M506"/>
<evidence type="ECO:0000313" key="9">
    <source>
        <dbReference type="Proteomes" id="UP001237642"/>
    </source>
</evidence>
<feature type="transmembrane region" description="Helical" evidence="7">
    <location>
        <begin position="33"/>
        <end position="51"/>
    </location>
</feature>
<keyword evidence="9" id="KW-1185">Reference proteome</keyword>
<keyword evidence="7" id="KW-0472">Membrane</keyword>
<dbReference type="GO" id="GO:0009805">
    <property type="term" value="P:coumarin biosynthetic process"/>
    <property type="evidence" value="ECO:0007669"/>
    <property type="project" value="UniProtKB-ARBA"/>
</dbReference>
<evidence type="ECO:0000256" key="7">
    <source>
        <dbReference type="SAM" id="Phobius"/>
    </source>
</evidence>
<dbReference type="PRINTS" id="PR00463">
    <property type="entry name" value="EP450I"/>
</dbReference>
<keyword evidence="6" id="KW-0349">Heme</keyword>
<dbReference type="InterPro" id="IPR001128">
    <property type="entry name" value="Cyt_P450"/>
</dbReference>
<keyword evidence="5 6" id="KW-0408">Iron</keyword>
<evidence type="ECO:0000256" key="3">
    <source>
        <dbReference type="ARBA" id="ARBA00022723"/>
    </source>
</evidence>
<dbReference type="Pfam" id="PF00067">
    <property type="entry name" value="p450"/>
    <property type="match status" value="1"/>
</dbReference>
<keyword evidence="4" id="KW-0560">Oxidoreductase</keyword>
<reference evidence="8" key="1">
    <citation type="submission" date="2023-02" db="EMBL/GenBank/DDBJ databases">
        <title>Genome of toxic invasive species Heracleum sosnowskyi carries increased number of genes despite the absence of recent whole-genome duplications.</title>
        <authorList>
            <person name="Schelkunov M."/>
            <person name="Shtratnikova V."/>
            <person name="Makarenko M."/>
            <person name="Klepikova A."/>
            <person name="Omelchenko D."/>
            <person name="Novikova G."/>
            <person name="Obukhova E."/>
            <person name="Bogdanov V."/>
            <person name="Penin A."/>
            <person name="Logacheva M."/>
        </authorList>
    </citation>
    <scope>NUCLEOTIDE SEQUENCE</scope>
    <source>
        <strain evidence="8">Hsosn_3</strain>
        <tissue evidence="8">Leaf</tissue>
    </source>
</reference>
<evidence type="ECO:0000256" key="4">
    <source>
        <dbReference type="ARBA" id="ARBA00023002"/>
    </source>
</evidence>